<dbReference type="AlphaFoldDB" id="A0A833U2L5"/>
<proteinExistence type="inferred from homology"/>
<keyword evidence="7 9" id="KW-1133">Transmembrane helix</keyword>
<dbReference type="InterPro" id="IPR047664">
    <property type="entry name" value="SWEET"/>
</dbReference>
<evidence type="ECO:0000256" key="1">
    <source>
        <dbReference type="ARBA" id="ARBA00004127"/>
    </source>
</evidence>
<comment type="similarity">
    <text evidence="2 9">Belongs to the SWEET sugar transporter family.</text>
</comment>
<dbReference type="EMBL" id="LIHL02000009">
    <property type="protein sequence ID" value="KAF5460520.1"/>
    <property type="molecule type" value="Genomic_DNA"/>
</dbReference>
<feature type="transmembrane region" description="Helical" evidence="9">
    <location>
        <begin position="46"/>
        <end position="63"/>
    </location>
</feature>
<feature type="transmembrane region" description="Helical" evidence="9">
    <location>
        <begin position="203"/>
        <end position="225"/>
    </location>
</feature>
<dbReference type="GO" id="GO:0012505">
    <property type="term" value="C:endomembrane system"/>
    <property type="evidence" value="ECO:0007669"/>
    <property type="project" value="UniProtKB-SubCell"/>
</dbReference>
<evidence type="ECO:0000256" key="8">
    <source>
        <dbReference type="ARBA" id="ARBA00023136"/>
    </source>
</evidence>
<comment type="subcellular location">
    <subcellularLocation>
        <location evidence="9">Cell membrane</location>
        <topology evidence="9">Multi-pass membrane protein</topology>
    </subcellularLocation>
    <subcellularLocation>
        <location evidence="1">Endomembrane system</location>
        <topology evidence="1">Multi-pass membrane protein</topology>
    </subcellularLocation>
</comment>
<keyword evidence="4 9" id="KW-0762">Sugar transport</keyword>
<evidence type="ECO:0000256" key="2">
    <source>
        <dbReference type="ARBA" id="ARBA00007809"/>
    </source>
</evidence>
<feature type="transmembrane region" description="Helical" evidence="9">
    <location>
        <begin position="172"/>
        <end position="191"/>
    </location>
</feature>
<evidence type="ECO:0000313" key="11">
    <source>
        <dbReference type="Proteomes" id="UP000619265"/>
    </source>
</evidence>
<evidence type="ECO:0000256" key="6">
    <source>
        <dbReference type="ARBA" id="ARBA00022737"/>
    </source>
</evidence>
<sequence>MPFFLNTRLSFKGTPFHVLLHVAGPNTCHASDLSVLAPVMVSADAARTVVGILGNIISLFLFLSPVKTFIQIWKEGSVQNYSPAPYLATLMNCMVWTLYGLPMVHSHSTLLVTINGSGSAIQLAYVILFLIYSDRQKRLRVFLVLLLELFFISLLTVLVLTRVHTHKDRSMIVGIISIFFSVMMYASPLVVMKLVITTRSVEFMPFFLSFTSFANGLAWTAYAFIPFDPFIAVPNAVGSMFGLAQLILYATFYRSTKLVIGERKHKSEVDLSEVVVVIAAEDSRKVGSAPQDGGASETNGT</sequence>
<comment type="caution">
    <text evidence="10">The sequence shown here is derived from an EMBL/GenBank/DDBJ whole genome shotgun (WGS) entry which is preliminary data.</text>
</comment>
<dbReference type="Pfam" id="PF03083">
    <property type="entry name" value="MtN3_slv"/>
    <property type="match status" value="2"/>
</dbReference>
<dbReference type="FunFam" id="1.20.1280.290:FF:000001">
    <property type="entry name" value="Bidirectional sugar transporter SWEET"/>
    <property type="match status" value="1"/>
</dbReference>
<keyword evidence="6" id="KW-0677">Repeat</keyword>
<comment type="function">
    <text evidence="9">Mediates both low-affinity uptake and efflux of sugar across the membrane.</text>
</comment>
<keyword evidence="3 9" id="KW-0813">Transport</keyword>
<evidence type="ECO:0000313" key="10">
    <source>
        <dbReference type="EMBL" id="KAF5460520.1"/>
    </source>
</evidence>
<dbReference type="GO" id="GO:0051119">
    <property type="term" value="F:sugar transmembrane transporter activity"/>
    <property type="evidence" value="ECO:0007669"/>
    <property type="project" value="InterPro"/>
</dbReference>
<dbReference type="GO" id="GO:0005886">
    <property type="term" value="C:plasma membrane"/>
    <property type="evidence" value="ECO:0007669"/>
    <property type="project" value="UniProtKB-SubCell"/>
</dbReference>
<feature type="transmembrane region" description="Helical" evidence="9">
    <location>
        <begin position="84"/>
        <end position="104"/>
    </location>
</feature>
<evidence type="ECO:0000256" key="4">
    <source>
        <dbReference type="ARBA" id="ARBA00022597"/>
    </source>
</evidence>
<name>A0A833U2L5_JUGRE</name>
<reference evidence="10" key="1">
    <citation type="submission" date="2015-10" db="EMBL/GenBank/DDBJ databases">
        <authorList>
            <person name="Martinez-Garcia P.J."/>
            <person name="Crepeau M.W."/>
            <person name="Puiu D."/>
            <person name="Gonzalez-Ibeas D."/>
            <person name="Whalen J."/>
            <person name="Stevens K."/>
            <person name="Paul R."/>
            <person name="Butterfield T."/>
            <person name="Britton M."/>
            <person name="Reagan R."/>
            <person name="Chakraborty S."/>
            <person name="Walawage S.L."/>
            <person name="Vasquez-Gross H.A."/>
            <person name="Cardeno C."/>
            <person name="Famula R."/>
            <person name="Pratt K."/>
            <person name="Kuruganti S."/>
            <person name="Aradhya M.K."/>
            <person name="Leslie C.A."/>
            <person name="Dandekar A.M."/>
            <person name="Salzberg S.L."/>
            <person name="Wegrzyn J.L."/>
            <person name="Langley C.H."/>
            <person name="Neale D.B."/>
        </authorList>
    </citation>
    <scope>NUCLEOTIDE SEQUENCE</scope>
    <source>
        <tissue evidence="10">Leaves</tissue>
    </source>
</reference>
<organism evidence="10 11">
    <name type="scientific">Juglans regia</name>
    <name type="common">English walnut</name>
    <dbReference type="NCBI Taxonomy" id="51240"/>
    <lineage>
        <taxon>Eukaryota</taxon>
        <taxon>Viridiplantae</taxon>
        <taxon>Streptophyta</taxon>
        <taxon>Embryophyta</taxon>
        <taxon>Tracheophyta</taxon>
        <taxon>Spermatophyta</taxon>
        <taxon>Magnoliopsida</taxon>
        <taxon>eudicotyledons</taxon>
        <taxon>Gunneridae</taxon>
        <taxon>Pentapetalae</taxon>
        <taxon>rosids</taxon>
        <taxon>fabids</taxon>
        <taxon>Fagales</taxon>
        <taxon>Juglandaceae</taxon>
        <taxon>Juglans</taxon>
    </lineage>
</organism>
<dbReference type="GO" id="GO:0051260">
    <property type="term" value="P:protein homooligomerization"/>
    <property type="evidence" value="ECO:0007669"/>
    <property type="project" value="UniProtKB-ARBA"/>
</dbReference>
<feature type="transmembrane region" description="Helical" evidence="9">
    <location>
        <begin position="231"/>
        <end position="253"/>
    </location>
</feature>
<dbReference type="Gramene" id="Jr09_09560_p1">
    <property type="protein sequence ID" value="cds.Jr09_09560_p1"/>
    <property type="gene ID" value="Jr09_09560"/>
</dbReference>
<protein>
    <recommendedName>
        <fullName evidence="9">Bidirectional sugar transporter SWEET</fullName>
    </recommendedName>
</protein>
<evidence type="ECO:0000256" key="7">
    <source>
        <dbReference type="ARBA" id="ARBA00022989"/>
    </source>
</evidence>
<reference evidence="10" key="2">
    <citation type="submission" date="2020-03" db="EMBL/GenBank/DDBJ databases">
        <title>Walnut 2.0.</title>
        <authorList>
            <person name="Marrano A."/>
            <person name="Britton M."/>
            <person name="Zimin A.V."/>
            <person name="Zaini P.A."/>
            <person name="Workman R."/>
            <person name="Puiu D."/>
            <person name="Bianco L."/>
            <person name="Allen B.J."/>
            <person name="Troggio M."/>
            <person name="Leslie C.A."/>
            <person name="Timp W."/>
            <person name="Dendekar A."/>
            <person name="Salzberg S.L."/>
            <person name="Neale D.B."/>
        </authorList>
    </citation>
    <scope>NUCLEOTIDE SEQUENCE</scope>
    <source>
        <tissue evidence="10">Leaves</tissue>
    </source>
</reference>
<accession>A0A833U2L5</accession>
<dbReference type="Proteomes" id="UP000619265">
    <property type="component" value="Unassembled WGS sequence"/>
</dbReference>
<feature type="transmembrane region" description="Helical" evidence="9">
    <location>
        <begin position="110"/>
        <end position="132"/>
    </location>
</feature>
<dbReference type="FunFam" id="1.20.1280.290:FF:000002">
    <property type="entry name" value="Bidirectional sugar transporter SWEET"/>
    <property type="match status" value="1"/>
</dbReference>
<dbReference type="InterPro" id="IPR004316">
    <property type="entry name" value="SWEET_rpt"/>
</dbReference>
<keyword evidence="8 9" id="KW-0472">Membrane</keyword>
<keyword evidence="5 9" id="KW-0812">Transmembrane</keyword>
<feature type="transmembrane region" description="Helical" evidence="9">
    <location>
        <begin position="139"/>
        <end position="160"/>
    </location>
</feature>
<evidence type="ECO:0000256" key="3">
    <source>
        <dbReference type="ARBA" id="ARBA00022448"/>
    </source>
</evidence>
<dbReference type="PANTHER" id="PTHR10791:SF130">
    <property type="entry name" value="BIDIRECTIONAL SUGAR TRANSPORTER SWEET6-RELATED"/>
    <property type="match status" value="1"/>
</dbReference>
<evidence type="ECO:0000256" key="5">
    <source>
        <dbReference type="ARBA" id="ARBA00022692"/>
    </source>
</evidence>
<gene>
    <name evidence="10" type="ORF">F2P56_020384</name>
</gene>
<dbReference type="Gene3D" id="1.20.1280.290">
    <property type="match status" value="2"/>
</dbReference>
<evidence type="ECO:0000256" key="9">
    <source>
        <dbReference type="RuleBase" id="RU910715"/>
    </source>
</evidence>
<dbReference type="PANTHER" id="PTHR10791">
    <property type="entry name" value="RAG1-ACTIVATING PROTEIN 1"/>
    <property type="match status" value="1"/>
</dbReference>